<name>A0A7H9EIV5_9LACO</name>
<gene>
    <name evidence="1" type="ORF">GTO87_02905</name>
</gene>
<proteinExistence type="predicted"/>
<dbReference type="KEGG" id="lsw:GTO87_02905"/>
<dbReference type="Pfam" id="PF09481">
    <property type="entry name" value="CRISPR_Cse1"/>
    <property type="match status" value="1"/>
</dbReference>
<reference evidence="1 2" key="1">
    <citation type="submission" date="2020-01" db="EMBL/GenBank/DDBJ databases">
        <title>Complete and circular genome sequences of six lactobacillus isolates from horses.</title>
        <authorList>
            <person name="Hassan H.M."/>
        </authorList>
    </citation>
    <scope>NUCLEOTIDE SEQUENCE [LARGE SCALE GENOMIC DNA]</scope>
    <source>
        <strain evidence="1 2">1A</strain>
    </source>
</reference>
<accession>A0A7H9EIV5</accession>
<dbReference type="AlphaFoldDB" id="A0A7H9EIV5"/>
<dbReference type="Proteomes" id="UP000510886">
    <property type="component" value="Chromosome"/>
</dbReference>
<dbReference type="RefSeq" id="WP_180849457.1">
    <property type="nucleotide sequence ID" value="NZ_CP047418.1"/>
</dbReference>
<dbReference type="InterPro" id="IPR013381">
    <property type="entry name" value="CRISPR-assoc_prot_Cse1"/>
</dbReference>
<evidence type="ECO:0000313" key="1">
    <source>
        <dbReference type="EMBL" id="QLL77640.1"/>
    </source>
</evidence>
<dbReference type="EMBL" id="CP047418">
    <property type="protein sequence ID" value="QLL77640.1"/>
    <property type="molecule type" value="Genomic_DNA"/>
</dbReference>
<organism evidence="1 2">
    <name type="scientific">Ligilactobacillus saerimneri</name>
    <dbReference type="NCBI Taxonomy" id="228229"/>
    <lineage>
        <taxon>Bacteria</taxon>
        <taxon>Bacillati</taxon>
        <taxon>Bacillota</taxon>
        <taxon>Bacilli</taxon>
        <taxon>Lactobacillales</taxon>
        <taxon>Lactobacillaceae</taxon>
        <taxon>Ligilactobacillus</taxon>
    </lineage>
</organism>
<evidence type="ECO:0000313" key="2">
    <source>
        <dbReference type="Proteomes" id="UP000510886"/>
    </source>
</evidence>
<protein>
    <submittedName>
        <fullName evidence="1">Type I-E CRISPR-associated protein Cse1/CasA</fullName>
    </submittedName>
</protein>
<sequence length="567" mass="64396">MIIDTEKIKALLDDTSITAYKIAKISGMTAAAVGYQRKINDIERMQLSTAVALYKAYQVLKGDKDNKNSFNLLSSPWIPVLTTEGTKEVSVSDLFKNASEYRQLAGDSEPQNLAMLRFLLAILQTVYQGRQPKTLINKGFNKSLFDYLTANESKFEFQGDNNFLNIGVDSFNSLVSEDDKIYPGKKTGSVEIRQIDRRISESKNSPALFSSRSEKYKDTATISELVRWLITYQGYAGVTDKVKLTQYKDKSISSGWLFKIDPVYIQGKNLFDTLVLNMFFDDKPQRPIWEWKLTDYIDQLTTFPDNTAQLYTLPARLFHIEWNQGEPTIYAAGLPAPAFNEDDFLDPFATPYKDKQGVLKLKYKSLNDFRDEIVYSFKDILVDNPTRIIAGLSNYYRVLPSDYDLTITNTTYISDGKPASQTPAAEYSKAFDVTIDTLSDDKKKGLLLAISDTANAMLSSFTLLVKNIESIKHNGDIKPYIEKATFPLNEKVATTINRWFNFGLPSDWNNQLADVFTNYANDNVLPQLSVPRVVQYRNDEYPHNAFEMMGLFQSQINKACEQVNQAL</sequence>